<dbReference type="Pfam" id="PF11754">
    <property type="entry name" value="Velvet"/>
    <property type="match status" value="1"/>
</dbReference>
<dbReference type="STRING" id="246404.A0A507EWL1"/>
<sequence>MDTTHERDVNPHLFGANTDKVGTTTAASVPQTQAFVRVPEEVSIGVVQQPLRARICGFSASDRRPIHPSPIVKLTGGNMDHTNLYILSVSLWSENLTKDVSITDKFYSGNSVTYTLQNDTTDPLQDAYKVELTNGYSSCRVLWGRLASVCSRLTDLDGTVGSFFIFPDLAVRSSGSYRLKFELYVMSTTGAKMVPIASTTSDVFTVHSPKSFPGIPETTALSRCFAKQGVSIRLRTSFDAGGPEVDAGD</sequence>
<dbReference type="AlphaFoldDB" id="A0A507EWL1"/>
<dbReference type="InterPro" id="IPR038491">
    <property type="entry name" value="Velvet_dom_sf"/>
</dbReference>
<evidence type="ECO:0000256" key="3">
    <source>
        <dbReference type="ARBA" id="ARBA00023163"/>
    </source>
</evidence>
<dbReference type="PANTHER" id="PTHR33572">
    <property type="entry name" value="SPORE DEVELOPMENT REGULATOR VOSA"/>
    <property type="match status" value="1"/>
</dbReference>
<gene>
    <name evidence="6" type="ORF">CcCBS67573_g07216</name>
</gene>
<feature type="domain" description="Velvet" evidence="5">
    <location>
        <begin position="36"/>
        <end position="235"/>
    </location>
</feature>
<reference evidence="6 7" key="1">
    <citation type="journal article" date="2019" name="Sci. Rep.">
        <title>Comparative genomics of chytrid fungi reveal insights into the obligate biotrophic and pathogenic lifestyle of Synchytrium endobioticum.</title>
        <authorList>
            <person name="van de Vossenberg B.T.L.H."/>
            <person name="Warris S."/>
            <person name="Nguyen H.D.T."/>
            <person name="van Gent-Pelzer M.P.E."/>
            <person name="Joly D.L."/>
            <person name="van de Geest H.C."/>
            <person name="Bonants P.J.M."/>
            <person name="Smith D.S."/>
            <person name="Levesque C.A."/>
            <person name="van der Lee T.A.J."/>
        </authorList>
    </citation>
    <scope>NUCLEOTIDE SEQUENCE [LARGE SCALE GENOMIC DNA]</scope>
    <source>
        <strain evidence="6 7">CBS 675.73</strain>
    </source>
</reference>
<accession>A0A507EWL1</accession>
<organism evidence="6 7">
    <name type="scientific">Chytriomyces confervae</name>
    <dbReference type="NCBI Taxonomy" id="246404"/>
    <lineage>
        <taxon>Eukaryota</taxon>
        <taxon>Fungi</taxon>
        <taxon>Fungi incertae sedis</taxon>
        <taxon>Chytridiomycota</taxon>
        <taxon>Chytridiomycota incertae sedis</taxon>
        <taxon>Chytridiomycetes</taxon>
        <taxon>Chytridiales</taxon>
        <taxon>Chytriomycetaceae</taxon>
        <taxon>Chytriomyces</taxon>
    </lineage>
</organism>
<evidence type="ECO:0000313" key="7">
    <source>
        <dbReference type="Proteomes" id="UP000320333"/>
    </source>
</evidence>
<evidence type="ECO:0000259" key="5">
    <source>
        <dbReference type="PROSITE" id="PS51821"/>
    </source>
</evidence>
<keyword evidence="7" id="KW-1185">Reference proteome</keyword>
<dbReference type="Gene3D" id="2.60.40.3960">
    <property type="entry name" value="Velvet domain"/>
    <property type="match status" value="1"/>
</dbReference>
<dbReference type="InterPro" id="IPR021740">
    <property type="entry name" value="Velvet"/>
</dbReference>
<dbReference type="OrthoDB" id="5599552at2759"/>
<keyword evidence="2" id="KW-0805">Transcription regulation</keyword>
<comment type="caution">
    <text evidence="6">The sequence shown here is derived from an EMBL/GenBank/DDBJ whole genome shotgun (WGS) entry which is preliminary data.</text>
</comment>
<keyword evidence="3" id="KW-0804">Transcription</keyword>
<dbReference type="GO" id="GO:0005634">
    <property type="term" value="C:nucleus"/>
    <property type="evidence" value="ECO:0007669"/>
    <property type="project" value="UniProtKB-SubCell"/>
</dbReference>
<evidence type="ECO:0000313" key="6">
    <source>
        <dbReference type="EMBL" id="TPX68301.1"/>
    </source>
</evidence>
<dbReference type="Proteomes" id="UP000320333">
    <property type="component" value="Unassembled WGS sequence"/>
</dbReference>
<comment type="subcellular location">
    <subcellularLocation>
        <location evidence="1">Nucleus</location>
    </subcellularLocation>
</comment>
<dbReference type="PROSITE" id="PS51821">
    <property type="entry name" value="VELVET"/>
    <property type="match status" value="1"/>
</dbReference>
<dbReference type="EMBL" id="QEAP01000360">
    <property type="protein sequence ID" value="TPX68301.1"/>
    <property type="molecule type" value="Genomic_DNA"/>
</dbReference>
<evidence type="ECO:0000256" key="1">
    <source>
        <dbReference type="ARBA" id="ARBA00004123"/>
    </source>
</evidence>
<proteinExistence type="predicted"/>
<name>A0A507EWL1_9FUNG</name>
<protein>
    <recommendedName>
        <fullName evidence="5">Velvet domain-containing protein</fullName>
    </recommendedName>
</protein>
<dbReference type="PANTHER" id="PTHR33572:SF3">
    <property type="entry name" value="VELVET COMPLEX SUBUNIT B"/>
    <property type="match status" value="1"/>
</dbReference>
<dbReference type="InterPro" id="IPR037525">
    <property type="entry name" value="Velvet_dom"/>
</dbReference>
<keyword evidence="4" id="KW-0539">Nucleus</keyword>
<evidence type="ECO:0000256" key="4">
    <source>
        <dbReference type="ARBA" id="ARBA00023242"/>
    </source>
</evidence>
<evidence type="ECO:0000256" key="2">
    <source>
        <dbReference type="ARBA" id="ARBA00023015"/>
    </source>
</evidence>